<gene>
    <name evidence="2" type="ORF">ACFFQA_36940</name>
</gene>
<sequence length="133" mass="15054">MGLELTLPPLLMLTTLAVLHRLDVLNRLSFLEMNRVHPVRDLVVAWRTRRTAEALRSSRQPVVSVAKAPAYHGRHRHRGPIVIAREIAPPTTPFAAIDHNASRRRRPRKQPRLGTRGVRRNPVRPGSRHSTAA</sequence>
<dbReference type="EMBL" id="JBHLZU010000036">
    <property type="protein sequence ID" value="MFB9909553.1"/>
    <property type="molecule type" value="Genomic_DNA"/>
</dbReference>
<evidence type="ECO:0000313" key="2">
    <source>
        <dbReference type="EMBL" id="MFB9909553.1"/>
    </source>
</evidence>
<feature type="compositionally biased region" description="Basic residues" evidence="1">
    <location>
        <begin position="102"/>
        <end position="122"/>
    </location>
</feature>
<dbReference type="Proteomes" id="UP001589693">
    <property type="component" value="Unassembled WGS sequence"/>
</dbReference>
<name>A0ABV6AAX8_9PSEU</name>
<keyword evidence="3" id="KW-1185">Reference proteome</keyword>
<reference evidence="2 3" key="1">
    <citation type="submission" date="2024-09" db="EMBL/GenBank/DDBJ databases">
        <authorList>
            <person name="Sun Q."/>
            <person name="Mori K."/>
        </authorList>
    </citation>
    <scope>NUCLEOTIDE SEQUENCE [LARGE SCALE GENOMIC DNA]</scope>
    <source>
        <strain evidence="2 3">TBRC 7907</strain>
    </source>
</reference>
<protein>
    <recommendedName>
        <fullName evidence="4">Secreted protein</fullName>
    </recommendedName>
</protein>
<organism evidence="2 3">
    <name type="scientific">Allokutzneria oryzae</name>
    <dbReference type="NCBI Taxonomy" id="1378989"/>
    <lineage>
        <taxon>Bacteria</taxon>
        <taxon>Bacillati</taxon>
        <taxon>Actinomycetota</taxon>
        <taxon>Actinomycetes</taxon>
        <taxon>Pseudonocardiales</taxon>
        <taxon>Pseudonocardiaceae</taxon>
        <taxon>Allokutzneria</taxon>
    </lineage>
</organism>
<proteinExistence type="predicted"/>
<evidence type="ECO:0000313" key="3">
    <source>
        <dbReference type="Proteomes" id="UP001589693"/>
    </source>
</evidence>
<evidence type="ECO:0000256" key="1">
    <source>
        <dbReference type="SAM" id="MobiDB-lite"/>
    </source>
</evidence>
<evidence type="ECO:0008006" key="4">
    <source>
        <dbReference type="Google" id="ProtNLM"/>
    </source>
</evidence>
<dbReference type="RefSeq" id="WP_377862460.1">
    <property type="nucleotide sequence ID" value="NZ_JBHLZU010000036.1"/>
</dbReference>
<accession>A0ABV6AAX8</accession>
<comment type="caution">
    <text evidence="2">The sequence shown here is derived from an EMBL/GenBank/DDBJ whole genome shotgun (WGS) entry which is preliminary data.</text>
</comment>
<feature type="region of interest" description="Disordered" evidence="1">
    <location>
        <begin position="93"/>
        <end position="133"/>
    </location>
</feature>